<name>A0A5B0WD56_RHITR</name>
<accession>A0A5B0WD56</accession>
<evidence type="ECO:0000256" key="1">
    <source>
        <dbReference type="ARBA" id="ARBA00022649"/>
    </source>
</evidence>
<evidence type="ECO:0000256" key="2">
    <source>
        <dbReference type="ARBA" id="ARBA00022722"/>
    </source>
</evidence>
<reference evidence="7 8" key="1">
    <citation type="submission" date="2019-07" db="EMBL/GenBank/DDBJ databases">
        <title>The Draft Genome Sequence of Rhizobium tropici SARCC-755 Associated with Superior Nodulation on Pigeonpea (Cajanus cajan (L.) Millsp.).</title>
        <authorList>
            <person name="Bopape F.L."/>
            <person name="Hassen A.I."/>
            <person name="Swanevelder Z.H."/>
            <person name="Gwata E.T."/>
        </authorList>
    </citation>
    <scope>NUCLEOTIDE SEQUENCE [LARGE SCALE GENOMIC DNA]</scope>
    <source>
        <strain evidence="7 8">SARCC-755</strain>
    </source>
</reference>
<evidence type="ECO:0000256" key="5">
    <source>
        <dbReference type="HAMAP-Rule" id="MF_00265"/>
    </source>
</evidence>
<dbReference type="GO" id="GO:0016787">
    <property type="term" value="F:hydrolase activity"/>
    <property type="evidence" value="ECO:0007669"/>
    <property type="project" value="UniProtKB-KW"/>
</dbReference>
<feature type="binding site" evidence="5">
    <location>
        <position position="5"/>
    </location>
    <ligand>
        <name>Mg(2+)</name>
        <dbReference type="ChEBI" id="CHEBI:18420"/>
    </ligand>
</feature>
<dbReference type="InterPro" id="IPR002716">
    <property type="entry name" value="PIN_dom"/>
</dbReference>
<dbReference type="InterPro" id="IPR029060">
    <property type="entry name" value="PIN-like_dom_sf"/>
</dbReference>
<dbReference type="OrthoDB" id="3175275at2"/>
<gene>
    <name evidence="5" type="primary">vapC</name>
    <name evidence="7" type="ORF">FP026_07265</name>
</gene>
<comment type="similarity">
    <text evidence="5">Belongs to the PINc/VapC protein family.</text>
</comment>
<dbReference type="Pfam" id="PF01850">
    <property type="entry name" value="PIN"/>
    <property type="match status" value="1"/>
</dbReference>
<keyword evidence="5" id="KW-0800">Toxin</keyword>
<evidence type="ECO:0000256" key="3">
    <source>
        <dbReference type="ARBA" id="ARBA00022723"/>
    </source>
</evidence>
<dbReference type="HAMAP" id="MF_00265">
    <property type="entry name" value="VapC_Nob1"/>
    <property type="match status" value="1"/>
</dbReference>
<dbReference type="InterPro" id="IPR022907">
    <property type="entry name" value="VapC_family"/>
</dbReference>
<dbReference type="Gene3D" id="3.40.50.1010">
    <property type="entry name" value="5'-nuclease"/>
    <property type="match status" value="1"/>
</dbReference>
<keyword evidence="1 5" id="KW-1277">Toxin-antitoxin system</keyword>
<dbReference type="CDD" id="cd18683">
    <property type="entry name" value="PIN_VapC-like"/>
    <property type="match status" value="1"/>
</dbReference>
<dbReference type="RefSeq" id="WP_149633946.1">
    <property type="nucleotide sequence ID" value="NZ_VNIP01000004.1"/>
</dbReference>
<evidence type="ECO:0000313" key="7">
    <source>
        <dbReference type="EMBL" id="KAA1183819.1"/>
    </source>
</evidence>
<dbReference type="AlphaFoldDB" id="A0A5B0WD56"/>
<dbReference type="EMBL" id="VNIP01000004">
    <property type="protein sequence ID" value="KAA1183819.1"/>
    <property type="molecule type" value="Genomic_DNA"/>
</dbReference>
<dbReference type="SUPFAM" id="SSF88723">
    <property type="entry name" value="PIN domain-like"/>
    <property type="match status" value="1"/>
</dbReference>
<dbReference type="GO" id="GO:0000287">
    <property type="term" value="F:magnesium ion binding"/>
    <property type="evidence" value="ECO:0007669"/>
    <property type="project" value="UniProtKB-UniRule"/>
</dbReference>
<dbReference type="PANTHER" id="PTHR39664">
    <property type="match status" value="1"/>
</dbReference>
<dbReference type="GO" id="GO:0090729">
    <property type="term" value="F:toxin activity"/>
    <property type="evidence" value="ECO:0007669"/>
    <property type="project" value="UniProtKB-KW"/>
</dbReference>
<keyword evidence="5" id="KW-0460">Magnesium</keyword>
<dbReference type="GO" id="GO:0004540">
    <property type="term" value="F:RNA nuclease activity"/>
    <property type="evidence" value="ECO:0007669"/>
    <property type="project" value="InterPro"/>
</dbReference>
<dbReference type="Proteomes" id="UP000323608">
    <property type="component" value="Unassembled WGS sequence"/>
</dbReference>
<organism evidence="7 8">
    <name type="scientific">Rhizobium tropici</name>
    <dbReference type="NCBI Taxonomy" id="398"/>
    <lineage>
        <taxon>Bacteria</taxon>
        <taxon>Pseudomonadati</taxon>
        <taxon>Pseudomonadota</taxon>
        <taxon>Alphaproteobacteria</taxon>
        <taxon>Hyphomicrobiales</taxon>
        <taxon>Rhizobiaceae</taxon>
        <taxon>Rhizobium/Agrobacterium group</taxon>
        <taxon>Rhizobium</taxon>
    </lineage>
</organism>
<keyword evidence="2 5" id="KW-0540">Nuclease</keyword>
<comment type="caution">
    <text evidence="7">The sequence shown here is derived from an EMBL/GenBank/DDBJ whole genome shotgun (WGS) entry which is preliminary data.</text>
</comment>
<comment type="function">
    <text evidence="5">Toxic component of a toxin-antitoxin (TA) system. An RNase.</text>
</comment>
<proteinExistence type="inferred from homology"/>
<evidence type="ECO:0000313" key="8">
    <source>
        <dbReference type="Proteomes" id="UP000323608"/>
    </source>
</evidence>
<evidence type="ECO:0000259" key="6">
    <source>
        <dbReference type="Pfam" id="PF01850"/>
    </source>
</evidence>
<evidence type="ECO:0000256" key="4">
    <source>
        <dbReference type="ARBA" id="ARBA00022801"/>
    </source>
</evidence>
<feature type="domain" description="PIN" evidence="6">
    <location>
        <begin position="4"/>
        <end position="118"/>
    </location>
</feature>
<sequence length="129" mass="13906">MIATDTNLVVRYLTGDHPEQSARARLLIDGERVFVSVTVMLETEWMLRSAYGYKASDVARALRAFGGLQTVTVEDAAVVADAIDLAEGGVDFADALHLSRAGHCDGFATFDRRLVKAAQAAGHVKVREA</sequence>
<keyword evidence="4 5" id="KW-0378">Hydrolase</keyword>
<comment type="cofactor">
    <cofactor evidence="5">
        <name>Mg(2+)</name>
        <dbReference type="ChEBI" id="CHEBI:18420"/>
    </cofactor>
</comment>
<feature type="binding site" evidence="5">
    <location>
        <position position="94"/>
    </location>
    <ligand>
        <name>Mg(2+)</name>
        <dbReference type="ChEBI" id="CHEBI:18420"/>
    </ligand>
</feature>
<keyword evidence="3 5" id="KW-0479">Metal-binding</keyword>
<dbReference type="PANTHER" id="PTHR39664:SF2">
    <property type="entry name" value="NUCLEIC ACID-BINDING PROTEIN, CONTAINING PIN DOMAIN-RELATED"/>
    <property type="match status" value="1"/>
</dbReference>
<protein>
    <recommendedName>
        <fullName evidence="5">Ribonuclease VapC</fullName>
        <shortName evidence="5">RNase VapC</shortName>
        <ecNumber evidence="5">3.1.-.-</ecNumber>
    </recommendedName>
    <alternativeName>
        <fullName evidence="5">Toxin VapC</fullName>
    </alternativeName>
</protein>
<dbReference type="EC" id="3.1.-.-" evidence="5"/>